<protein>
    <submittedName>
        <fullName evidence="1">Uncharacterized protein</fullName>
    </submittedName>
</protein>
<evidence type="ECO:0000313" key="2">
    <source>
        <dbReference type="Proteomes" id="UP000824232"/>
    </source>
</evidence>
<gene>
    <name evidence="1" type="ORF">IAB38_04440</name>
</gene>
<evidence type="ECO:0000313" key="1">
    <source>
        <dbReference type="EMBL" id="HIR59279.1"/>
    </source>
</evidence>
<name>A0A9D1DUC2_9FIRM</name>
<reference evidence="1" key="2">
    <citation type="journal article" date="2021" name="PeerJ">
        <title>Extensive microbial diversity within the chicken gut microbiome revealed by metagenomics and culture.</title>
        <authorList>
            <person name="Gilroy R."/>
            <person name="Ravi A."/>
            <person name="Getino M."/>
            <person name="Pursley I."/>
            <person name="Horton D.L."/>
            <person name="Alikhan N.F."/>
            <person name="Baker D."/>
            <person name="Gharbi K."/>
            <person name="Hall N."/>
            <person name="Watson M."/>
            <person name="Adriaenssens E.M."/>
            <person name="Foster-Nyarko E."/>
            <person name="Jarju S."/>
            <person name="Secka A."/>
            <person name="Antonio M."/>
            <person name="Oren A."/>
            <person name="Chaudhuri R.R."/>
            <person name="La Ragione R."/>
            <person name="Hildebrand F."/>
            <person name="Pallen M.J."/>
        </authorList>
    </citation>
    <scope>NUCLEOTIDE SEQUENCE</scope>
    <source>
        <strain evidence="1">CHK184-20233</strain>
    </source>
</reference>
<accession>A0A9D1DUC2</accession>
<sequence>MYSKKLIYDYIIGNDIDNLEELESDNNFLFEVLKASHDISYYSYLDIFYRRKYNVIKYMLINFKDNFDVYREDADYLLDSLDRNSLKYKEIIVLMASIDKDVFNNYKIYRTGFYAEDRVEVGAVQNSDKELEELIGLGFEVVLSKYEDKPLILDYYAICFLYEMFYEDKNFEEIVHGNIKDKEKLNKLGNTKFLLDYIGNLDYYLKEYLERHLYLLDNLSKDLDLVKNNWDNYIKRINEQRVAIVYQVAEQFMETYRGKFYFDIYGTLDKIIRKYHLEEIFELEEEIEEFDLKDNEYLKNKFTKDMDKLITELFRDDVIFNDDSDYDIKDGKVLEFKKGLSRN</sequence>
<proteinExistence type="predicted"/>
<dbReference type="EMBL" id="DVHC01000044">
    <property type="protein sequence ID" value="HIR59279.1"/>
    <property type="molecule type" value="Genomic_DNA"/>
</dbReference>
<comment type="caution">
    <text evidence="1">The sequence shown here is derived from an EMBL/GenBank/DDBJ whole genome shotgun (WGS) entry which is preliminary data.</text>
</comment>
<dbReference type="Proteomes" id="UP000824232">
    <property type="component" value="Unassembled WGS sequence"/>
</dbReference>
<dbReference type="AlphaFoldDB" id="A0A9D1DUC2"/>
<reference evidence="1" key="1">
    <citation type="submission" date="2020-10" db="EMBL/GenBank/DDBJ databases">
        <authorList>
            <person name="Gilroy R."/>
        </authorList>
    </citation>
    <scope>NUCLEOTIDE SEQUENCE</scope>
    <source>
        <strain evidence="1">CHK184-20233</strain>
    </source>
</reference>
<organism evidence="1 2">
    <name type="scientific">Candidatus Onthousia excrementipullorum</name>
    <dbReference type="NCBI Taxonomy" id="2840884"/>
    <lineage>
        <taxon>Bacteria</taxon>
        <taxon>Bacillati</taxon>
        <taxon>Bacillota</taxon>
        <taxon>Bacilli</taxon>
        <taxon>Candidatus Onthousia</taxon>
    </lineage>
</organism>